<reference evidence="4" key="2">
    <citation type="submission" date="2020-04" db="EMBL/GenBank/DDBJ databases">
        <authorList>
            <consortium name="NCBI Genome Project"/>
        </authorList>
    </citation>
    <scope>NUCLEOTIDE SEQUENCE</scope>
    <source>
        <strain evidence="4">CBS 781.70</strain>
    </source>
</reference>
<dbReference type="OrthoDB" id="5552418at2759"/>
<evidence type="ECO:0000313" key="4">
    <source>
        <dbReference type="RefSeq" id="XP_033533084.1"/>
    </source>
</evidence>
<keyword evidence="3" id="KW-1185">Reference proteome</keyword>
<protein>
    <submittedName>
        <fullName evidence="2 4">Uncharacterized protein</fullName>
    </submittedName>
</protein>
<evidence type="ECO:0000256" key="1">
    <source>
        <dbReference type="SAM" id="MobiDB-lite"/>
    </source>
</evidence>
<feature type="region of interest" description="Disordered" evidence="1">
    <location>
        <begin position="1"/>
        <end position="35"/>
    </location>
</feature>
<gene>
    <name evidence="2 4" type="ORF">P152DRAFT_399204</name>
</gene>
<dbReference type="Proteomes" id="UP000504638">
    <property type="component" value="Unplaced"/>
</dbReference>
<reference evidence="4" key="3">
    <citation type="submission" date="2025-04" db="UniProtKB">
        <authorList>
            <consortium name="RefSeq"/>
        </authorList>
    </citation>
    <scope>IDENTIFICATION</scope>
    <source>
        <strain evidence="4">CBS 781.70</strain>
    </source>
</reference>
<dbReference type="EMBL" id="ML975161">
    <property type="protein sequence ID" value="KAF1811453.1"/>
    <property type="molecule type" value="Genomic_DNA"/>
</dbReference>
<sequence>MYGGAAAGNVGLAGTPGGNTTSPYGDAGETSGFGQPRNAAIEVLSNQFGGMQNYYDTGSASAQGGAAAGATGANTAFPNLYGAGQGHSRQDSMSYPAEQAGFPAAGAGAVGYTGAQSSQGIGPDLDNAYGQYQAELRRTFECVRDGRLVEAGQSLVQISDWLLGNAESLGLVRDDETIHDERLKLWSEFNSCWLATLQRQKDLTIEVSRNPDILRPPISLLEHDYMETMGKELVRLCDAVEKHGLVDYQLGVWEEDIVELLTQCLDLLEAQQSGTGQGQPTAPTSRRR</sequence>
<dbReference type="GeneID" id="54417077"/>
<dbReference type="AlphaFoldDB" id="A0A6G1G085"/>
<organism evidence="2">
    <name type="scientific">Eremomyces bilateralis CBS 781.70</name>
    <dbReference type="NCBI Taxonomy" id="1392243"/>
    <lineage>
        <taxon>Eukaryota</taxon>
        <taxon>Fungi</taxon>
        <taxon>Dikarya</taxon>
        <taxon>Ascomycota</taxon>
        <taxon>Pezizomycotina</taxon>
        <taxon>Dothideomycetes</taxon>
        <taxon>Dothideomycetes incertae sedis</taxon>
        <taxon>Eremomycetales</taxon>
        <taxon>Eremomycetaceae</taxon>
        <taxon>Eremomyces</taxon>
    </lineage>
</organism>
<evidence type="ECO:0000313" key="3">
    <source>
        <dbReference type="Proteomes" id="UP000504638"/>
    </source>
</evidence>
<reference evidence="2 4" key="1">
    <citation type="submission" date="2020-01" db="EMBL/GenBank/DDBJ databases">
        <authorList>
            <consortium name="DOE Joint Genome Institute"/>
            <person name="Haridas S."/>
            <person name="Albert R."/>
            <person name="Binder M."/>
            <person name="Bloem J."/>
            <person name="Labutti K."/>
            <person name="Salamov A."/>
            <person name="Andreopoulos B."/>
            <person name="Baker S.E."/>
            <person name="Barry K."/>
            <person name="Bills G."/>
            <person name="Bluhm B.H."/>
            <person name="Cannon C."/>
            <person name="Castanera R."/>
            <person name="Culley D.E."/>
            <person name="Daum C."/>
            <person name="Ezra D."/>
            <person name="Gonzalez J.B."/>
            <person name="Henrissat B."/>
            <person name="Kuo A."/>
            <person name="Liang C."/>
            <person name="Lipzen A."/>
            <person name="Lutzoni F."/>
            <person name="Magnuson J."/>
            <person name="Mondo S."/>
            <person name="Nolan M."/>
            <person name="Ohm R."/>
            <person name="Pangilinan J."/>
            <person name="Park H.-J."/>
            <person name="Ramirez L."/>
            <person name="Alfaro M."/>
            <person name="Sun H."/>
            <person name="Tritt A."/>
            <person name="Yoshinaga Y."/>
            <person name="Zwiers L.-H."/>
            <person name="Turgeon B.G."/>
            <person name="Goodwin S.B."/>
            <person name="Spatafora J.W."/>
            <person name="Crous P.W."/>
            <person name="Grigoriev I.V."/>
        </authorList>
    </citation>
    <scope>NUCLEOTIDE SEQUENCE</scope>
    <source>
        <strain evidence="2 4">CBS 781.70</strain>
    </source>
</reference>
<dbReference type="RefSeq" id="XP_033533084.1">
    <property type="nucleotide sequence ID" value="XM_033676507.1"/>
</dbReference>
<name>A0A6G1G085_9PEZI</name>
<accession>A0A6G1G085</accession>
<proteinExistence type="predicted"/>
<evidence type="ECO:0000313" key="2">
    <source>
        <dbReference type="EMBL" id="KAF1811453.1"/>
    </source>
</evidence>